<dbReference type="InterPro" id="IPR004583">
    <property type="entry name" value="DNA_repair_Rad4"/>
</dbReference>
<dbReference type="GO" id="GO:0003697">
    <property type="term" value="F:single-stranded DNA binding"/>
    <property type="evidence" value="ECO:0007669"/>
    <property type="project" value="TreeGrafter"/>
</dbReference>
<proteinExistence type="inferred from homology"/>
<dbReference type="NCBIfam" id="TIGR00605">
    <property type="entry name" value="rad4"/>
    <property type="match status" value="1"/>
</dbReference>
<evidence type="ECO:0000256" key="1">
    <source>
        <dbReference type="ARBA" id="ARBA00004123"/>
    </source>
</evidence>
<evidence type="ECO:0000313" key="12">
    <source>
        <dbReference type="EnsemblMetazoa" id="GPAI034322-PA"/>
    </source>
</evidence>
<dbReference type="InterPro" id="IPR018326">
    <property type="entry name" value="Rad4_beta-hairpin_dom1"/>
</dbReference>
<reference evidence="13" key="1">
    <citation type="submission" date="2014-03" db="EMBL/GenBank/DDBJ databases">
        <authorList>
            <person name="Aksoy S."/>
            <person name="Warren W."/>
            <person name="Wilson R.K."/>
        </authorList>
    </citation>
    <scope>NUCLEOTIDE SEQUENCE [LARGE SCALE GENOMIC DNA]</scope>
    <source>
        <strain evidence="13">IAEA</strain>
    </source>
</reference>
<protein>
    <recommendedName>
        <fullName evidence="14">Rad4 beta-hairpin domain-containing protein</fullName>
    </recommendedName>
</protein>
<evidence type="ECO:0000259" key="10">
    <source>
        <dbReference type="SMART" id="SM01031"/>
    </source>
</evidence>
<feature type="domain" description="Rad4 beta-hairpin" evidence="9">
    <location>
        <begin position="961"/>
        <end position="1013"/>
    </location>
</feature>
<evidence type="ECO:0000259" key="11">
    <source>
        <dbReference type="SMART" id="SM01032"/>
    </source>
</evidence>
<feature type="compositionally biased region" description="Polar residues" evidence="8">
    <location>
        <begin position="104"/>
        <end position="114"/>
    </location>
</feature>
<evidence type="ECO:0000256" key="7">
    <source>
        <dbReference type="ARBA" id="ARBA00023242"/>
    </source>
</evidence>
<comment type="subcellular location">
    <subcellularLocation>
        <location evidence="1">Nucleus</location>
    </subcellularLocation>
</comment>
<dbReference type="SMART" id="SM01031">
    <property type="entry name" value="BHD_2"/>
    <property type="match status" value="1"/>
</dbReference>
<evidence type="ECO:0000256" key="5">
    <source>
        <dbReference type="ARBA" id="ARBA00023125"/>
    </source>
</evidence>
<dbReference type="Pfam" id="PF10405">
    <property type="entry name" value="BHD_3"/>
    <property type="match status" value="1"/>
</dbReference>
<dbReference type="GO" id="GO:0000111">
    <property type="term" value="C:nucleotide-excision repair factor 2 complex"/>
    <property type="evidence" value="ECO:0007669"/>
    <property type="project" value="TreeGrafter"/>
</dbReference>
<feature type="region of interest" description="Disordered" evidence="8">
    <location>
        <begin position="521"/>
        <end position="702"/>
    </location>
</feature>
<feature type="region of interest" description="Disordered" evidence="8">
    <location>
        <begin position="259"/>
        <end position="322"/>
    </location>
</feature>
<dbReference type="SMART" id="SM01032">
    <property type="entry name" value="BHD_3"/>
    <property type="match status" value="1"/>
</dbReference>
<dbReference type="EnsemblMetazoa" id="GPAI034322-RA">
    <property type="protein sequence ID" value="GPAI034322-PA"/>
    <property type="gene ID" value="GPAI034322"/>
</dbReference>
<feature type="compositionally biased region" description="Polar residues" evidence="8">
    <location>
        <begin position="582"/>
        <end position="591"/>
    </location>
</feature>
<dbReference type="InterPro" id="IPR038765">
    <property type="entry name" value="Papain-like_cys_pep_sf"/>
</dbReference>
<dbReference type="Gene3D" id="2.20.20.110">
    <property type="entry name" value="Rad4, beta-hairpin domain BHD1"/>
    <property type="match status" value="1"/>
</dbReference>
<dbReference type="InterPro" id="IPR018026">
    <property type="entry name" value="DNA_repair_Rad4-like"/>
</dbReference>
<feature type="compositionally biased region" description="Acidic residues" evidence="8">
    <location>
        <begin position="269"/>
        <end position="280"/>
    </location>
</feature>
<organism evidence="12 13">
    <name type="scientific">Glossina pallidipes</name>
    <name type="common">Tsetse fly</name>
    <dbReference type="NCBI Taxonomy" id="7398"/>
    <lineage>
        <taxon>Eukaryota</taxon>
        <taxon>Metazoa</taxon>
        <taxon>Ecdysozoa</taxon>
        <taxon>Arthropoda</taxon>
        <taxon>Hexapoda</taxon>
        <taxon>Insecta</taxon>
        <taxon>Pterygota</taxon>
        <taxon>Neoptera</taxon>
        <taxon>Endopterygota</taxon>
        <taxon>Diptera</taxon>
        <taxon>Brachycera</taxon>
        <taxon>Muscomorpha</taxon>
        <taxon>Hippoboscoidea</taxon>
        <taxon>Glossinidae</taxon>
        <taxon>Glossina</taxon>
    </lineage>
</organism>
<dbReference type="FunFam" id="3.30.70.2460:FF:000001">
    <property type="entry name" value="DNA repair protein Rad4 family"/>
    <property type="match status" value="1"/>
</dbReference>
<feature type="domain" description="Rad4 beta-hairpin" evidence="11">
    <location>
        <begin position="1078"/>
        <end position="1152"/>
    </location>
</feature>
<dbReference type="GO" id="GO:0006298">
    <property type="term" value="P:mismatch repair"/>
    <property type="evidence" value="ECO:0007669"/>
    <property type="project" value="TreeGrafter"/>
</dbReference>
<feature type="compositionally biased region" description="Basic and acidic residues" evidence="8">
    <location>
        <begin position="657"/>
        <end position="676"/>
    </location>
</feature>
<dbReference type="STRING" id="7398.A0A1B0A4K9"/>
<dbReference type="Gene3D" id="3.30.70.2460">
    <property type="entry name" value="Rad4, beta-hairpin domain BHD3"/>
    <property type="match status" value="1"/>
</dbReference>
<feature type="compositionally biased region" description="Acidic residues" evidence="8">
    <location>
        <begin position="30"/>
        <end position="39"/>
    </location>
</feature>
<evidence type="ECO:0000259" key="9">
    <source>
        <dbReference type="SMART" id="SM01030"/>
    </source>
</evidence>
<comment type="similarity">
    <text evidence="2">Belongs to the XPC family.</text>
</comment>
<feature type="compositionally biased region" description="Basic residues" evidence="8">
    <location>
        <begin position="292"/>
        <end position="305"/>
    </location>
</feature>
<keyword evidence="4" id="KW-0227">DNA damage</keyword>
<evidence type="ECO:0000256" key="8">
    <source>
        <dbReference type="SAM" id="MobiDB-lite"/>
    </source>
</evidence>
<dbReference type="VEuPathDB" id="VectorBase:GPAI034322"/>
<keyword evidence="5" id="KW-0238">DNA-binding</keyword>
<dbReference type="Proteomes" id="UP000092445">
    <property type="component" value="Unassembled WGS sequence"/>
</dbReference>
<feature type="compositionally biased region" description="Polar residues" evidence="8">
    <location>
        <begin position="125"/>
        <end position="134"/>
    </location>
</feature>
<dbReference type="FunFam" id="2.20.20.110:FF:000001">
    <property type="entry name" value="DNA repair protein complementing XP-C cells"/>
    <property type="match status" value="1"/>
</dbReference>
<feature type="compositionally biased region" description="Low complexity" evidence="8">
    <location>
        <begin position="796"/>
        <end position="806"/>
    </location>
</feature>
<feature type="compositionally biased region" description="Basic and acidic residues" evidence="8">
    <location>
        <begin position="521"/>
        <end position="545"/>
    </location>
</feature>
<keyword evidence="13" id="KW-1185">Reference proteome</keyword>
<dbReference type="Pfam" id="PF03835">
    <property type="entry name" value="Rad4"/>
    <property type="match status" value="1"/>
</dbReference>
<dbReference type="Gene3D" id="3.90.260.10">
    <property type="entry name" value="Transglutaminase-like"/>
    <property type="match status" value="2"/>
</dbReference>
<keyword evidence="6" id="KW-0234">DNA repair</keyword>
<feature type="compositionally biased region" description="Basic and acidic residues" evidence="8">
    <location>
        <begin position="20"/>
        <end position="29"/>
    </location>
</feature>
<reference evidence="12" key="2">
    <citation type="submission" date="2020-05" db="UniProtKB">
        <authorList>
            <consortium name="EnsemblMetazoa"/>
        </authorList>
    </citation>
    <scope>IDENTIFICATION</scope>
    <source>
        <strain evidence="12">IAEA</strain>
    </source>
</reference>
<dbReference type="InterPro" id="IPR042488">
    <property type="entry name" value="Rad4_BHD3_sf"/>
</dbReference>
<dbReference type="InterPro" id="IPR018328">
    <property type="entry name" value="Rad4_beta-hairpin_dom3"/>
</dbReference>
<evidence type="ECO:0008006" key="14">
    <source>
        <dbReference type="Google" id="ProtNLM"/>
    </source>
</evidence>
<sequence>MSDEEDSMSEGFSASEEEWQPNKEQRGGETSDDDDSDFEDIPKPGIVVAPGAAGGSKKRAEPKSRSAAKLASSKKRKTSGQSLRAKLYNKYKPPPKTLSPPSYGGNSPSTSNLTRAHPKNAKMPNESNESNVRQENNENDGSSSDGSIYNYLVNPNEIDLQSSFFNKKSSEVRKSSNTTPVFNCNAGLADLTDSESDLDNEDKNEKEFFNFQNILKNLNTLENTENAKEKKGDAKEIANDERSGNKINAMDVYSVLALGEKQKQMRNEGEDEDDEDDDDENGQRSQAPSKLSKTKSARVKRHTRTRPLSTAAADSDDSDWEEVADDPNLLADTSVTTQKTGNLEIHVALPSRSCGEKKKTQQDLELALKRRLNRDRKDRQLLMHKASLLCRFARCYFYNRLLNDNTLMQIALKLLPNQNAYPPKKGTEIKYYQSLMTWFKTVIKLVSQNLYPEKNAVTKSKVRRDIIRQLKRKEALCKQDMIFMFVVLLRGMGIQCRLIFNMQPLPLKPPKSDLIPIKLIQNDKKPDKMQDSKKSKQSKAPKEASSKTNVSPQSSKSEPKKSTQKKEAKSKEKSSKIYEKTAVSQTNAENSKPSEDKTNTGLLSETQSNTKTANKNVQKNPRLTRLKKTHIQQEELNNEPDNKKSRGSSPYRCPDVLQKETSNENEKKGDEEKPETSNEGSTQLKVRDTRSRSKSPNVPIISPTFLQTKSYKEKLGIIEKNPNVESQKLKVKNTIENKVKISPTFLTKSQNSGRMLRSRKKTDENNQIPQLDGADDSEHELTVKKGTQVGKKRSNLSKLKASQSSKSSKESDEDFEPSPSKKIKAAPKLCKKDRRVLSTDEDDNLNSSAEGVKRKSTANDIWVEVWCDFEEQWVCVDLFKGKIHCIESIVKSASVNLVYVFAFQNDLTIKDVTARYSANWADVVRKSRVEKDWLDVAISSYLGKRTMRDIKEDRELRRIHEAKPRPTSICDYKNHPFYALERHLLKFQAIYPPKAPILGYVRGEAVYSRDCVYTLHSREIWLKQARVVKLGEKPYKIVKARPKWDKFTQTVIKDLPLEIFGYWQTEDYDPPTAENGLVPRNAYGNVDLFKPSMLPKKTVHLRLPGLNRVCRKLGIDCANATIGFDFHQGACHPLYDGFVVCEEFSDTVTAAWHQEQDEMERKEREKHETRVYNNWKKLIRGLLIRERIKVKYNF</sequence>
<feature type="region of interest" description="Disordered" evidence="8">
    <location>
        <begin position="1"/>
        <end position="150"/>
    </location>
</feature>
<dbReference type="GO" id="GO:0003684">
    <property type="term" value="F:damaged DNA binding"/>
    <property type="evidence" value="ECO:0007669"/>
    <property type="project" value="InterPro"/>
</dbReference>
<feature type="domain" description="Rad4 beta-hairpin" evidence="10">
    <location>
        <begin position="1015"/>
        <end position="1071"/>
    </location>
</feature>
<dbReference type="GO" id="GO:0005737">
    <property type="term" value="C:cytoplasm"/>
    <property type="evidence" value="ECO:0007669"/>
    <property type="project" value="TreeGrafter"/>
</dbReference>
<name>A0A1B0A4K9_GLOPL</name>
<dbReference type="SMART" id="SM01030">
    <property type="entry name" value="BHD_1"/>
    <property type="match status" value="1"/>
</dbReference>
<feature type="compositionally biased region" description="Polar residues" evidence="8">
    <location>
        <begin position="599"/>
        <end position="621"/>
    </location>
</feature>
<dbReference type="PANTHER" id="PTHR12135">
    <property type="entry name" value="DNA REPAIR PROTEIN XP-C / RAD4"/>
    <property type="match status" value="1"/>
</dbReference>
<dbReference type="AlphaFoldDB" id="A0A1B0A4K9"/>
<dbReference type="GO" id="GO:0071942">
    <property type="term" value="C:XPC complex"/>
    <property type="evidence" value="ECO:0007669"/>
    <property type="project" value="TreeGrafter"/>
</dbReference>
<dbReference type="SUPFAM" id="SSF54001">
    <property type="entry name" value="Cysteine proteinases"/>
    <property type="match status" value="1"/>
</dbReference>
<evidence type="ECO:0000313" key="13">
    <source>
        <dbReference type="Proteomes" id="UP000092445"/>
    </source>
</evidence>
<feature type="compositionally biased region" description="Basic and acidic residues" evidence="8">
    <location>
        <begin position="557"/>
        <end position="579"/>
    </location>
</feature>
<dbReference type="Pfam" id="PF10403">
    <property type="entry name" value="BHD_1"/>
    <property type="match status" value="1"/>
</dbReference>
<evidence type="ECO:0000256" key="2">
    <source>
        <dbReference type="ARBA" id="ARBA00009525"/>
    </source>
</evidence>
<feature type="region of interest" description="Disordered" evidence="8">
    <location>
        <begin position="746"/>
        <end position="829"/>
    </location>
</feature>
<dbReference type="InterPro" id="IPR018325">
    <property type="entry name" value="Rad4/PNGase_transGLS-fold"/>
</dbReference>
<evidence type="ECO:0000256" key="3">
    <source>
        <dbReference type="ARBA" id="ARBA00022553"/>
    </source>
</evidence>
<dbReference type="PANTHER" id="PTHR12135:SF0">
    <property type="entry name" value="DNA REPAIR PROTEIN COMPLEMENTING XP-C CELLS"/>
    <property type="match status" value="1"/>
</dbReference>
<keyword evidence="3" id="KW-0597">Phosphoprotein</keyword>
<evidence type="ECO:0000256" key="4">
    <source>
        <dbReference type="ARBA" id="ARBA00022763"/>
    </source>
</evidence>
<evidence type="ECO:0000256" key="6">
    <source>
        <dbReference type="ARBA" id="ARBA00023204"/>
    </source>
</evidence>
<dbReference type="InterPro" id="IPR036985">
    <property type="entry name" value="Transglutaminase-like_sf"/>
</dbReference>
<dbReference type="InterPro" id="IPR018327">
    <property type="entry name" value="BHD_2"/>
</dbReference>
<accession>A0A1B0A4K9</accession>
<keyword evidence="7" id="KW-0539">Nucleus</keyword>
<dbReference type="GO" id="GO:0006289">
    <property type="term" value="P:nucleotide-excision repair"/>
    <property type="evidence" value="ECO:0007669"/>
    <property type="project" value="InterPro"/>
</dbReference>